<dbReference type="PATRIC" id="fig|162209.4.peg.5099"/>
<organism evidence="1 2">
    <name type="scientific">Paenibacillus naphthalenovorans</name>
    <dbReference type="NCBI Taxonomy" id="162209"/>
    <lineage>
        <taxon>Bacteria</taxon>
        <taxon>Bacillati</taxon>
        <taxon>Bacillota</taxon>
        <taxon>Bacilli</taxon>
        <taxon>Bacillales</taxon>
        <taxon>Paenibacillaceae</taxon>
        <taxon>Paenibacillus</taxon>
    </lineage>
</organism>
<dbReference type="Proteomes" id="UP000061660">
    <property type="component" value="Chromosome"/>
</dbReference>
<protein>
    <submittedName>
        <fullName evidence="1">Uncharacterized protein</fullName>
    </submittedName>
</protein>
<dbReference type="KEGG" id="pnp:IJ22_48330"/>
<dbReference type="PANTHER" id="PTHR35004">
    <property type="entry name" value="TRANSPOSASE RV3428C-RELATED"/>
    <property type="match status" value="1"/>
</dbReference>
<dbReference type="PANTHER" id="PTHR35004:SF6">
    <property type="entry name" value="TRANSPOSASE"/>
    <property type="match status" value="1"/>
</dbReference>
<accession>A0A0U2W072</accession>
<keyword evidence="2" id="KW-1185">Reference proteome</keyword>
<sequence>MGEQMQVDLGEVKIKNLQGIPVKLWFITFVLSHSRYKFIHWQDRPFVTKDVIDAHELAFVYYGGMTRKIVYDQVICCLRVKTTAT</sequence>
<reference evidence="1 2" key="2">
    <citation type="journal article" date="2016" name="Genome Announc.">
        <title>Complete Genome Sequences of Two Interactive Moderate Thermophiles, Paenibacillus napthalenovorans 32O-Y and Paenibacillus sp. 32O-W.</title>
        <authorList>
            <person name="Butler R.R.III."/>
            <person name="Wang J."/>
            <person name="Stark B.C."/>
            <person name="Pombert J.F."/>
        </authorList>
    </citation>
    <scope>NUCLEOTIDE SEQUENCE [LARGE SCALE GENOMIC DNA]</scope>
    <source>
        <strain evidence="1 2">32O-Y</strain>
    </source>
</reference>
<dbReference type="AlphaFoldDB" id="A0A0U2W072"/>
<dbReference type="STRING" id="162209.IJ22_48330"/>
<gene>
    <name evidence="1" type="ORF">IJ22_48330</name>
</gene>
<dbReference type="EMBL" id="CP013652">
    <property type="protein sequence ID" value="ALS25095.1"/>
    <property type="molecule type" value="Genomic_DNA"/>
</dbReference>
<proteinExistence type="predicted"/>
<evidence type="ECO:0000313" key="1">
    <source>
        <dbReference type="EMBL" id="ALS25095.1"/>
    </source>
</evidence>
<reference evidence="2" key="1">
    <citation type="submission" date="2015-12" db="EMBL/GenBank/DDBJ databases">
        <title>Complete genome sequences of two moderately thermophilic Paenibacillus species.</title>
        <authorList>
            <person name="Butler R.III."/>
            <person name="Wang J."/>
            <person name="Stark B.C."/>
            <person name="Pombert J.-F."/>
        </authorList>
    </citation>
    <scope>NUCLEOTIDE SEQUENCE [LARGE SCALE GENOMIC DNA]</scope>
    <source>
        <strain evidence="2">32O-Y</strain>
    </source>
</reference>
<evidence type="ECO:0000313" key="2">
    <source>
        <dbReference type="Proteomes" id="UP000061660"/>
    </source>
</evidence>
<name>A0A0U2W072_9BACL</name>